<dbReference type="Proteomes" id="UP000445000">
    <property type="component" value="Unassembled WGS sequence"/>
</dbReference>
<sequence length="180" mass="19713">MNKMAVTLEQARELVRRKLDAMPGGSRFRILDESVSELQEGWIFGYQSADFLETGDISKALAGNAPMFVTRDAGEIFFLSQHRPLTESMAAYRASGDPNAPLIPEVELSGWKVGANAVAAIQGIRRHCPVGLAEAKSIIERCLDGERCVLRAPDIEQAKLMVTTLESAGFVSCVRFARAR</sequence>
<keyword evidence="3" id="KW-1185">Reference proteome</keyword>
<dbReference type="InterPro" id="IPR029082">
    <property type="entry name" value="Imm35"/>
</dbReference>
<dbReference type="AlphaFoldDB" id="A0A829Y895"/>
<organism evidence="2 3">
    <name type="scientific">Steroidobacter agaridevorans</name>
    <dbReference type="NCBI Taxonomy" id="2695856"/>
    <lineage>
        <taxon>Bacteria</taxon>
        <taxon>Pseudomonadati</taxon>
        <taxon>Pseudomonadota</taxon>
        <taxon>Gammaproteobacteria</taxon>
        <taxon>Steroidobacterales</taxon>
        <taxon>Steroidobacteraceae</taxon>
        <taxon>Steroidobacter</taxon>
    </lineage>
</organism>
<evidence type="ECO:0000259" key="1">
    <source>
        <dbReference type="Pfam" id="PF15567"/>
    </source>
</evidence>
<proteinExistence type="predicted"/>
<name>A0A829Y895_9GAMM</name>
<feature type="domain" description="Immunity protein 35" evidence="1">
    <location>
        <begin position="10"/>
        <end position="85"/>
    </location>
</feature>
<dbReference type="EMBL" id="BLJN01000001">
    <property type="protein sequence ID" value="GFE79504.1"/>
    <property type="molecule type" value="Genomic_DNA"/>
</dbReference>
<reference evidence="3" key="1">
    <citation type="submission" date="2020-01" db="EMBL/GenBank/DDBJ databases">
        <title>'Steroidobacter agaridevorans' sp. nov., agar-degrading bacteria isolated from rhizosphere soils.</title>
        <authorList>
            <person name="Ikenaga M."/>
            <person name="Kataoka M."/>
            <person name="Murouchi A."/>
            <person name="Katsuragi S."/>
            <person name="Sakai M."/>
        </authorList>
    </citation>
    <scope>NUCLEOTIDE SEQUENCE [LARGE SCALE GENOMIC DNA]</scope>
    <source>
        <strain evidence="3">YU21-B</strain>
    </source>
</reference>
<dbReference type="Pfam" id="PF15567">
    <property type="entry name" value="Imm35"/>
    <property type="match status" value="1"/>
</dbReference>
<evidence type="ECO:0000313" key="3">
    <source>
        <dbReference type="Proteomes" id="UP000445000"/>
    </source>
</evidence>
<protein>
    <recommendedName>
        <fullName evidence="1">Immunity protein 35 domain-containing protein</fullName>
    </recommendedName>
</protein>
<evidence type="ECO:0000313" key="2">
    <source>
        <dbReference type="EMBL" id="GFE79504.1"/>
    </source>
</evidence>
<comment type="caution">
    <text evidence="2">The sequence shown here is derived from an EMBL/GenBank/DDBJ whole genome shotgun (WGS) entry which is preliminary data.</text>
</comment>
<dbReference type="RefSeq" id="WP_161811166.1">
    <property type="nucleotide sequence ID" value="NZ_BLJN01000001.1"/>
</dbReference>
<accession>A0A829Y895</accession>
<gene>
    <name evidence="2" type="ORF">GCM10011487_15040</name>
</gene>